<dbReference type="GO" id="GO:0008270">
    <property type="term" value="F:zinc ion binding"/>
    <property type="evidence" value="ECO:0007669"/>
    <property type="project" value="UniProtKB-KW"/>
</dbReference>
<dbReference type="InterPro" id="IPR001878">
    <property type="entry name" value="Znf_CCHC"/>
</dbReference>
<dbReference type="GO" id="GO:0003676">
    <property type="term" value="F:nucleic acid binding"/>
    <property type="evidence" value="ECO:0007669"/>
    <property type="project" value="InterPro"/>
</dbReference>
<keyword evidence="1" id="KW-0863">Zinc-finger</keyword>
<evidence type="ECO:0000256" key="1">
    <source>
        <dbReference type="PROSITE-ProRule" id="PRU00047"/>
    </source>
</evidence>
<dbReference type="PANTHER" id="PTHR31973:SF195">
    <property type="entry name" value="MUDR FAMILY TRANSPOSASE"/>
    <property type="match status" value="1"/>
</dbReference>
<proteinExistence type="predicted"/>
<dbReference type="EMBL" id="JACGWJ010000016">
    <property type="protein sequence ID" value="KAL0360785.1"/>
    <property type="molecule type" value="Genomic_DNA"/>
</dbReference>
<dbReference type="Pfam" id="PF14392">
    <property type="entry name" value="zf-CCHC_4"/>
    <property type="match status" value="1"/>
</dbReference>
<keyword evidence="1" id="KW-0479">Metal-binding</keyword>
<dbReference type="Pfam" id="PF10551">
    <property type="entry name" value="MULE"/>
    <property type="match status" value="1"/>
</dbReference>
<dbReference type="PANTHER" id="PTHR31973">
    <property type="entry name" value="POLYPROTEIN, PUTATIVE-RELATED"/>
    <property type="match status" value="1"/>
</dbReference>
<name>A0AAW2PZ65_SESRA</name>
<accession>A0AAW2PZ65</accession>
<dbReference type="AlphaFoldDB" id="A0AAW2PZ65"/>
<keyword evidence="1" id="KW-0862">Zinc</keyword>
<organism evidence="3">
    <name type="scientific">Sesamum radiatum</name>
    <name type="common">Black benniseed</name>
    <dbReference type="NCBI Taxonomy" id="300843"/>
    <lineage>
        <taxon>Eukaryota</taxon>
        <taxon>Viridiplantae</taxon>
        <taxon>Streptophyta</taxon>
        <taxon>Embryophyta</taxon>
        <taxon>Tracheophyta</taxon>
        <taxon>Spermatophyta</taxon>
        <taxon>Magnoliopsida</taxon>
        <taxon>eudicotyledons</taxon>
        <taxon>Gunneridae</taxon>
        <taxon>Pentapetalae</taxon>
        <taxon>asterids</taxon>
        <taxon>lamiids</taxon>
        <taxon>Lamiales</taxon>
        <taxon>Pedaliaceae</taxon>
        <taxon>Sesamum</taxon>
    </lineage>
</organism>
<comment type="caution">
    <text evidence="3">The sequence shown here is derived from an EMBL/GenBank/DDBJ whole genome shotgun (WGS) entry which is preliminary data.</text>
</comment>
<feature type="domain" description="CCHC-type" evidence="2">
    <location>
        <begin position="603"/>
        <end position="616"/>
    </location>
</feature>
<protein>
    <recommendedName>
        <fullName evidence="2">CCHC-type domain-containing protein</fullName>
    </recommendedName>
</protein>
<dbReference type="InterPro" id="IPR025836">
    <property type="entry name" value="Zn_knuckle_CX2CX4HX4C"/>
</dbReference>
<evidence type="ECO:0000313" key="3">
    <source>
        <dbReference type="EMBL" id="KAL0360785.1"/>
    </source>
</evidence>
<evidence type="ECO:0000259" key="2">
    <source>
        <dbReference type="PROSITE" id="PS50158"/>
    </source>
</evidence>
<reference evidence="3" key="2">
    <citation type="journal article" date="2024" name="Plant">
        <title>Genomic evolution and insights into agronomic trait innovations of Sesamum species.</title>
        <authorList>
            <person name="Miao H."/>
            <person name="Wang L."/>
            <person name="Qu L."/>
            <person name="Liu H."/>
            <person name="Sun Y."/>
            <person name="Le M."/>
            <person name="Wang Q."/>
            <person name="Wei S."/>
            <person name="Zheng Y."/>
            <person name="Lin W."/>
            <person name="Duan Y."/>
            <person name="Cao H."/>
            <person name="Xiong S."/>
            <person name="Wang X."/>
            <person name="Wei L."/>
            <person name="Li C."/>
            <person name="Ma Q."/>
            <person name="Ju M."/>
            <person name="Zhao R."/>
            <person name="Li G."/>
            <person name="Mu C."/>
            <person name="Tian Q."/>
            <person name="Mei H."/>
            <person name="Zhang T."/>
            <person name="Gao T."/>
            <person name="Zhang H."/>
        </authorList>
    </citation>
    <scope>NUCLEOTIDE SEQUENCE</scope>
    <source>
        <strain evidence="3">G02</strain>
    </source>
</reference>
<gene>
    <name evidence="3" type="ORF">Sradi_3763000</name>
</gene>
<reference evidence="3" key="1">
    <citation type="submission" date="2020-06" db="EMBL/GenBank/DDBJ databases">
        <authorList>
            <person name="Li T."/>
            <person name="Hu X."/>
            <person name="Zhang T."/>
            <person name="Song X."/>
            <person name="Zhang H."/>
            <person name="Dai N."/>
            <person name="Sheng W."/>
            <person name="Hou X."/>
            <person name="Wei L."/>
        </authorList>
    </citation>
    <scope>NUCLEOTIDE SEQUENCE</scope>
    <source>
        <strain evidence="3">G02</strain>
        <tissue evidence="3">Leaf</tissue>
    </source>
</reference>
<dbReference type="PROSITE" id="PS50158">
    <property type="entry name" value="ZF_CCHC"/>
    <property type="match status" value="1"/>
</dbReference>
<dbReference type="InterPro" id="IPR018289">
    <property type="entry name" value="MULE_transposase_dom"/>
</dbReference>
<sequence length="675" mass="75177">MSLLANPGFHSTSNTDFLGGTSNPNFCAGTSNPNLCTGTSHYDADYYTPDMVAVSRGLENIEINYTEPTHPHTHVSENFMPHEDENADHIADTFANCSDEGSEPDEVEFPIPPENGPNDVDINVIAEEFARGQVKCNPTFAIKHVIQAVKDHTGYDIPYQKAWYSLKMAREIVYGTWESSVQKLPKYMGAVQKYNPGTVVEWKHKALHPTGAYVIGYVFWAFKPCIEGFKFCRNIISVDGTHLYTRYKHKMLIAATMDGNQQVLPLAFAIVDDESYASWKWFLQQLSRHVIRGRRGVCLISDRHAGIIKAVNESSEFVPPNGVHSHEIRSLATIRLGRYKNANKDLDSTPMLSNLLTGNVHAANGINLGVEAGLRCRTGGFFAVEWCNFSFNLVGHGRAAGTFGSLAGIDRGGRRGNDTISGGLDGKCDNRGVLSCWLFVDPPTISLRRVEDYAYEDFASSESLALKLLADNRFLIRFNHHANREKALVGCPWVFDRNLVILHRTMNDENPLLVDLSHSPFQVHIHGLPIRMMTRDVVEATGARLGTVIECALSQAQLGWESKIRVKVSLDVRKPLKRGLCLRSPGGKELMVSFTYEKLPMFCHECGVLGHIIRDCELRLEKLDKGEEGVNFKREPGFGKLEGSGNSIGQGRGLGLGCWENPEGTRLPSELRRKW</sequence>